<dbReference type="Gene3D" id="1.25.40.390">
    <property type="match status" value="1"/>
</dbReference>
<dbReference type="Proteomes" id="UP000190961">
    <property type="component" value="Unassembled WGS sequence"/>
</dbReference>
<dbReference type="RefSeq" id="WP_079690464.1">
    <property type="nucleotide sequence ID" value="NZ_FUZU01000005.1"/>
</dbReference>
<name>A0A1T5MNN4_9BACT</name>
<sequence length="478" mass="52566">MRKITKYIFIILSTIGIAGCSDYLDVNDNPNEPTTVPLSSLMATASFATGENIQAIGGITSYYVQYLASPNPSGSTDIQEPVAYDNAWFLLYHTLGDIADMEKQAIESGASHYTGAAKLLKAMHLQLIVDAWGDVPYTEALFAETVTPAYDEDSDLYPVILTLISDGIAELSKAESTYALGAQDFIYGDRPDEAAQVSAWIKMGYALKARTLLHLSKTPGYDPEEVLAAVDNSFSSNADNADIVYFDTEFNPWASVARNQESLILDGWISEQLVQAMDGTSYGVTDPRMGFMFGDTDEGTFVGVPNGAGRGGADVSGERSVLERGTYYASDTSPMLIITYAELKFIEAEAALAADNKPRAYQAYLEGIEAHMDMVGVADEDRDDYINDESVSVGSDNISIDLIMKEKYIAMFLHPEAWTDARRYNFQYKDMTVPANLNPDLNGNFARRLVYPDSETGRNVANVPPVTQLDRMWWDVQN</sequence>
<dbReference type="InterPro" id="IPR011990">
    <property type="entry name" value="TPR-like_helical_dom_sf"/>
</dbReference>
<dbReference type="OrthoDB" id="622163at2"/>
<dbReference type="PROSITE" id="PS51257">
    <property type="entry name" value="PROKAR_LIPOPROTEIN"/>
    <property type="match status" value="1"/>
</dbReference>
<keyword evidence="2" id="KW-1185">Reference proteome</keyword>
<organism evidence="1 2">
    <name type="scientific">Ohtaekwangia koreensis</name>
    <dbReference type="NCBI Taxonomy" id="688867"/>
    <lineage>
        <taxon>Bacteria</taxon>
        <taxon>Pseudomonadati</taxon>
        <taxon>Bacteroidota</taxon>
        <taxon>Cytophagia</taxon>
        <taxon>Cytophagales</taxon>
        <taxon>Fulvivirgaceae</taxon>
        <taxon>Ohtaekwangia</taxon>
    </lineage>
</organism>
<dbReference type="STRING" id="688867.SAMN05660236_5903"/>
<evidence type="ECO:0000313" key="1">
    <source>
        <dbReference type="EMBL" id="SKC89634.1"/>
    </source>
</evidence>
<dbReference type="EMBL" id="FUZU01000005">
    <property type="protein sequence ID" value="SKC89634.1"/>
    <property type="molecule type" value="Genomic_DNA"/>
</dbReference>
<evidence type="ECO:0000313" key="2">
    <source>
        <dbReference type="Proteomes" id="UP000190961"/>
    </source>
</evidence>
<dbReference type="AlphaFoldDB" id="A0A1T5MNN4"/>
<dbReference type="SUPFAM" id="SSF48452">
    <property type="entry name" value="TPR-like"/>
    <property type="match status" value="1"/>
</dbReference>
<protein>
    <submittedName>
        <fullName evidence="1">Starch-binding associating with outer membrane</fullName>
    </submittedName>
</protein>
<gene>
    <name evidence="1" type="ORF">SAMN05660236_5903</name>
</gene>
<dbReference type="InterPro" id="IPR041662">
    <property type="entry name" value="SusD-like_2"/>
</dbReference>
<accession>A0A1T5MNN4</accession>
<reference evidence="1 2" key="1">
    <citation type="submission" date="2017-02" db="EMBL/GenBank/DDBJ databases">
        <authorList>
            <person name="Peterson S.W."/>
        </authorList>
    </citation>
    <scope>NUCLEOTIDE SEQUENCE [LARGE SCALE GENOMIC DNA]</scope>
    <source>
        <strain evidence="1 2">DSM 25262</strain>
    </source>
</reference>
<proteinExistence type="predicted"/>
<dbReference type="Pfam" id="PF12771">
    <property type="entry name" value="SusD-like_2"/>
    <property type="match status" value="1"/>
</dbReference>